<name>A0A4R1NEF3_9GAMM</name>
<organism evidence="1 2">
    <name type="scientific">Sodalis ligni</name>
    <dbReference type="NCBI Taxonomy" id="2697027"/>
    <lineage>
        <taxon>Bacteria</taxon>
        <taxon>Pseudomonadati</taxon>
        <taxon>Pseudomonadota</taxon>
        <taxon>Gammaproteobacteria</taxon>
        <taxon>Enterobacterales</taxon>
        <taxon>Bruguierivoracaceae</taxon>
        <taxon>Sodalis</taxon>
    </lineage>
</organism>
<reference evidence="1 2" key="1">
    <citation type="submission" date="2019-02" db="EMBL/GenBank/DDBJ databases">
        <title>Investigation of anaerobic lignin degradation for improved lignocellulosic biofuels.</title>
        <authorList>
            <person name="Deangelis K."/>
        </authorList>
    </citation>
    <scope>NUCLEOTIDE SEQUENCE [LARGE SCALE GENOMIC DNA]</scope>
    <source>
        <strain evidence="1 2">159R</strain>
    </source>
</reference>
<evidence type="ECO:0000313" key="2">
    <source>
        <dbReference type="Proteomes" id="UP000294555"/>
    </source>
</evidence>
<gene>
    <name evidence="1" type="ORF">EZJ58_4011</name>
</gene>
<protein>
    <submittedName>
        <fullName evidence="1">Uncharacterized protein</fullName>
    </submittedName>
</protein>
<sequence>MLLSNNPALKHKVDLMNLAEELGNVPKAVCEVDSPKI</sequence>
<comment type="caution">
    <text evidence="1">The sequence shown here is derived from an EMBL/GenBank/DDBJ whole genome shotgun (WGS) entry which is preliminary data.</text>
</comment>
<dbReference type="AlphaFoldDB" id="A0A4R1NEF3"/>
<accession>A0A4R1NEF3</accession>
<keyword evidence="2" id="KW-1185">Reference proteome</keyword>
<dbReference type="Proteomes" id="UP000294555">
    <property type="component" value="Unassembled WGS sequence"/>
</dbReference>
<evidence type="ECO:0000313" key="1">
    <source>
        <dbReference type="EMBL" id="TCL05793.1"/>
    </source>
</evidence>
<proteinExistence type="predicted"/>
<dbReference type="EMBL" id="SJOI01000001">
    <property type="protein sequence ID" value="TCL05793.1"/>
    <property type="molecule type" value="Genomic_DNA"/>
</dbReference>